<accession>A0A8H9QW50</accession>
<keyword evidence="2 5" id="KW-0645">Protease</keyword>
<dbReference type="InterPro" id="IPR015500">
    <property type="entry name" value="Peptidase_S8_subtilisin-rel"/>
</dbReference>
<feature type="active site" description="Charge relay system" evidence="5">
    <location>
        <position position="436"/>
    </location>
</feature>
<dbReference type="Pfam" id="PF00082">
    <property type="entry name" value="Peptidase_S8"/>
    <property type="match status" value="2"/>
</dbReference>
<dbReference type="Proteomes" id="UP000859547">
    <property type="component" value="Unassembled WGS sequence"/>
</dbReference>
<dbReference type="PROSITE" id="PS00136">
    <property type="entry name" value="SUBTILASE_ASP"/>
    <property type="match status" value="1"/>
</dbReference>
<dbReference type="InterPro" id="IPR036852">
    <property type="entry name" value="Peptidase_S8/S53_dom_sf"/>
</dbReference>
<keyword evidence="3 5" id="KW-0378">Hydrolase</keyword>
<protein>
    <submittedName>
        <fullName evidence="7">S8 family peptidase</fullName>
    </submittedName>
</protein>
<evidence type="ECO:0000313" key="7">
    <source>
        <dbReference type="EMBL" id="HAT4307091.1"/>
    </source>
</evidence>
<dbReference type="InterPro" id="IPR017310">
    <property type="entry name" value="Pept_S8A_subtilisin_clostridia"/>
</dbReference>
<feature type="domain" description="Peptidase S8/S53" evidence="6">
    <location>
        <begin position="368"/>
        <end position="491"/>
    </location>
</feature>
<dbReference type="InterPro" id="IPR000209">
    <property type="entry name" value="Peptidase_S8/S53_dom"/>
</dbReference>
<reference evidence="7" key="2">
    <citation type="submission" date="2020-07" db="EMBL/GenBank/DDBJ databases">
        <authorList>
            <consortium name="NCBI Pathogen Detection Project"/>
        </authorList>
    </citation>
    <scope>NUCLEOTIDE SEQUENCE</scope>
    <source>
        <strain evidence="7">C8</strain>
    </source>
</reference>
<comment type="caution">
    <text evidence="7">The sequence shown here is derived from an EMBL/GenBank/DDBJ whole genome shotgun (WGS) entry which is preliminary data.</text>
</comment>
<dbReference type="CDD" id="cd07478">
    <property type="entry name" value="Peptidases_S8_CspA-like"/>
    <property type="match status" value="1"/>
</dbReference>
<dbReference type="AlphaFoldDB" id="A0A8H9QW50"/>
<sequence length="541" mass="60044">MQTRVPYVLQEISPQETDNISTVVNNPYLGLDGSGVIVGIVDTGIDYLNKEFMREDDTSRILTIWDQKSTKKPNDSVYVGSIFTNEDINNAIKSKADGRNPYDIVDSRDEIGHGTKLASIVGARGYNRTIKGIAPNCDFAIVKLLTSLNYEKAFKENGIENVPVYNETEIIAGIEYLKNYASSVKRPLVICLAIGCTEASHDGRGLFSRYLTTIGSIRGVAVVAGVGNEGSSQGHASGFIELENSIEKVELLIPREIKNFNLAFWIQRPNIVSLNIISPSGEESSFIDAKISLERSFKFILTDTSININYYVPDTFTGNELIFIDFKDIKPGIWTFQLRGDYITNGRYDVWLAPSSLLPENTKFLRPNPLNTLMVPSTARYIISVAYYNSKTQSLLAESGKGFNINGWINPDITTAGKDVLTIFPGNRVGRMSGSSPATAIIVGVCALLFQWGIINGNDRTMNSSKLRSYLIYGATRVQGQTYPNESTGYGYLDLYEIFKNIIAVPLAPYRSTQVHEDYTEYYCGRMLVSVPSEFYCYGGE</sequence>
<dbReference type="PIRSF" id="PIRSF037894">
    <property type="entry name" value="Subtilisin_rel_CspABC"/>
    <property type="match status" value="1"/>
</dbReference>
<dbReference type="InterPro" id="IPR050131">
    <property type="entry name" value="Peptidase_S8_subtilisin-like"/>
</dbReference>
<name>A0A8H9QW50_CLOPF</name>
<dbReference type="EMBL" id="DACTCB010000002">
    <property type="protein sequence ID" value="HAT4307091.1"/>
    <property type="molecule type" value="Genomic_DNA"/>
</dbReference>
<feature type="active site" description="Charge relay system" evidence="5">
    <location>
        <position position="113"/>
    </location>
</feature>
<dbReference type="PRINTS" id="PR00723">
    <property type="entry name" value="SUBTILISIN"/>
</dbReference>
<dbReference type="InterPro" id="IPR023827">
    <property type="entry name" value="Peptidase_S8_Asp-AS"/>
</dbReference>
<feature type="active site" description="Charge relay system" evidence="5">
    <location>
        <position position="42"/>
    </location>
</feature>
<organism evidence="7">
    <name type="scientific">Clostridium perfringens</name>
    <dbReference type="NCBI Taxonomy" id="1502"/>
    <lineage>
        <taxon>Bacteria</taxon>
        <taxon>Bacillati</taxon>
        <taxon>Bacillota</taxon>
        <taxon>Clostridia</taxon>
        <taxon>Eubacteriales</taxon>
        <taxon>Clostridiaceae</taxon>
        <taxon>Clostridium</taxon>
    </lineage>
</organism>
<dbReference type="PROSITE" id="PS51892">
    <property type="entry name" value="SUBTILASE"/>
    <property type="match status" value="1"/>
</dbReference>
<dbReference type="Gene3D" id="2.60.120.1290">
    <property type="match status" value="1"/>
</dbReference>
<evidence type="ECO:0000256" key="3">
    <source>
        <dbReference type="ARBA" id="ARBA00022801"/>
    </source>
</evidence>
<dbReference type="GO" id="GO:0005615">
    <property type="term" value="C:extracellular space"/>
    <property type="evidence" value="ECO:0007669"/>
    <property type="project" value="TreeGrafter"/>
</dbReference>
<dbReference type="Gene3D" id="3.40.50.200">
    <property type="entry name" value="Peptidase S8/S53 domain"/>
    <property type="match status" value="1"/>
</dbReference>
<evidence type="ECO:0000256" key="2">
    <source>
        <dbReference type="ARBA" id="ARBA00022670"/>
    </source>
</evidence>
<comment type="similarity">
    <text evidence="1 5">Belongs to the peptidase S8 family.</text>
</comment>
<dbReference type="InterPro" id="IPR034045">
    <property type="entry name" value="Pep_S8_CspA-like"/>
</dbReference>
<feature type="domain" description="Peptidase S8/S53" evidence="6">
    <location>
        <begin position="33"/>
        <end position="232"/>
    </location>
</feature>
<proteinExistence type="inferred from homology"/>
<evidence type="ECO:0000256" key="4">
    <source>
        <dbReference type="ARBA" id="ARBA00022825"/>
    </source>
</evidence>
<dbReference type="GO" id="GO:0004252">
    <property type="term" value="F:serine-type endopeptidase activity"/>
    <property type="evidence" value="ECO:0007669"/>
    <property type="project" value="UniProtKB-UniRule"/>
</dbReference>
<dbReference type="GO" id="GO:0006508">
    <property type="term" value="P:proteolysis"/>
    <property type="evidence" value="ECO:0007669"/>
    <property type="project" value="UniProtKB-KW"/>
</dbReference>
<dbReference type="SUPFAM" id="SSF52743">
    <property type="entry name" value="Subtilisin-like"/>
    <property type="match status" value="1"/>
</dbReference>
<gene>
    <name evidence="7" type="ORF">I9080_000856</name>
</gene>
<evidence type="ECO:0000256" key="1">
    <source>
        <dbReference type="ARBA" id="ARBA00011073"/>
    </source>
</evidence>
<reference evidence="7" key="1">
    <citation type="journal article" date="2018" name="Genome Biol.">
        <title>SKESA: strategic k-mer extension for scrupulous assemblies.</title>
        <authorList>
            <person name="Souvorov A."/>
            <person name="Agarwala R."/>
            <person name="Lipman D.J."/>
        </authorList>
    </citation>
    <scope>NUCLEOTIDE SEQUENCE</scope>
    <source>
        <strain evidence="7">C8</strain>
    </source>
</reference>
<evidence type="ECO:0000259" key="6">
    <source>
        <dbReference type="Pfam" id="PF00082"/>
    </source>
</evidence>
<keyword evidence="4 5" id="KW-0720">Serine protease</keyword>
<evidence type="ECO:0000256" key="5">
    <source>
        <dbReference type="PROSITE-ProRule" id="PRU01240"/>
    </source>
</evidence>
<dbReference type="PANTHER" id="PTHR43806:SF11">
    <property type="entry name" value="CEREVISIN-RELATED"/>
    <property type="match status" value="1"/>
</dbReference>
<dbReference type="PANTHER" id="PTHR43806">
    <property type="entry name" value="PEPTIDASE S8"/>
    <property type="match status" value="1"/>
</dbReference>